<keyword evidence="1" id="KW-0732">Signal</keyword>
<gene>
    <name evidence="2" type="ORF">C2S_3871</name>
</gene>
<comment type="caution">
    <text evidence="2">The sequence shown here is derived from an EMBL/GenBank/DDBJ whole genome shotgun (WGS) entry which is preliminary data.</text>
</comment>
<dbReference type="EMBL" id="CABFJX010000035">
    <property type="protein sequence ID" value="VTT59599.1"/>
    <property type="molecule type" value="Genomic_DNA"/>
</dbReference>
<dbReference type="AlphaFoldDB" id="A0A9Q9RHL0"/>
<sequence>FLLSWLRVFWSSSSLSLRFIFCPSITSPQTLHLPFSNNPQQQSASQYPAMKCWIDFDDERRRHPRR</sequence>
<feature type="signal peptide" evidence="1">
    <location>
        <begin position="1"/>
        <end position="16"/>
    </location>
</feature>
<organism evidence="2 3">
    <name type="scientific">Fusarium fujikuroi</name>
    <name type="common">Bakanae and foot rot disease fungus</name>
    <name type="synonym">Gibberella fujikuroi</name>
    <dbReference type="NCBI Taxonomy" id="5127"/>
    <lineage>
        <taxon>Eukaryota</taxon>
        <taxon>Fungi</taxon>
        <taxon>Dikarya</taxon>
        <taxon>Ascomycota</taxon>
        <taxon>Pezizomycotina</taxon>
        <taxon>Sordariomycetes</taxon>
        <taxon>Hypocreomycetidae</taxon>
        <taxon>Hypocreales</taxon>
        <taxon>Nectriaceae</taxon>
        <taxon>Fusarium</taxon>
        <taxon>Fusarium fujikuroi species complex</taxon>
    </lineage>
</organism>
<dbReference type="Proteomes" id="UP000760494">
    <property type="component" value="Unassembled WGS sequence"/>
</dbReference>
<evidence type="ECO:0000256" key="1">
    <source>
        <dbReference type="SAM" id="SignalP"/>
    </source>
</evidence>
<evidence type="ECO:0000313" key="3">
    <source>
        <dbReference type="Proteomes" id="UP000760494"/>
    </source>
</evidence>
<protein>
    <submittedName>
        <fullName evidence="2">Uncharacterized protein</fullName>
    </submittedName>
</protein>
<accession>A0A9Q9RHL0</accession>
<name>A0A9Q9RHL0_FUSFU</name>
<feature type="chain" id="PRO_5040193534" evidence="1">
    <location>
        <begin position="17"/>
        <end position="66"/>
    </location>
</feature>
<evidence type="ECO:0000313" key="2">
    <source>
        <dbReference type="EMBL" id="VTT59599.1"/>
    </source>
</evidence>
<proteinExistence type="predicted"/>
<reference evidence="2" key="1">
    <citation type="submission" date="2019-05" db="EMBL/GenBank/DDBJ databases">
        <authorList>
            <person name="Piombo E."/>
        </authorList>
    </citation>
    <scope>NUCLEOTIDE SEQUENCE</scope>
    <source>
        <strain evidence="2">C2S</strain>
    </source>
</reference>
<feature type="non-terminal residue" evidence="2">
    <location>
        <position position="1"/>
    </location>
</feature>